<dbReference type="Gene3D" id="2.40.50.90">
    <property type="match status" value="1"/>
</dbReference>
<dbReference type="InterPro" id="IPR035437">
    <property type="entry name" value="SNase_OB-fold_sf"/>
</dbReference>
<dbReference type="SUPFAM" id="SSF50199">
    <property type="entry name" value="Staphylococcal nuclease"/>
    <property type="match status" value="1"/>
</dbReference>
<keyword evidence="8" id="KW-1185">Reference proteome</keyword>
<protein>
    <submittedName>
        <fullName evidence="7">Thermonuclease family protein</fullName>
    </submittedName>
</protein>
<dbReference type="PANTHER" id="PTHR12302:SF3">
    <property type="entry name" value="SERINE_THREONINE-PROTEIN KINASE 31"/>
    <property type="match status" value="1"/>
</dbReference>
<evidence type="ECO:0000256" key="4">
    <source>
        <dbReference type="SAM" id="MobiDB-lite"/>
    </source>
</evidence>
<organism evidence="7 8">
    <name type="scientific">Mycoplasmopsis ciconiae</name>
    <dbReference type="NCBI Taxonomy" id="561067"/>
    <lineage>
        <taxon>Bacteria</taxon>
        <taxon>Bacillati</taxon>
        <taxon>Mycoplasmatota</taxon>
        <taxon>Mycoplasmoidales</taxon>
        <taxon>Metamycoplasmataceae</taxon>
        <taxon>Mycoplasmopsis</taxon>
    </lineage>
</organism>
<feature type="signal peptide" evidence="5">
    <location>
        <begin position="1"/>
        <end position="22"/>
    </location>
</feature>
<dbReference type="Proteomes" id="UP001344817">
    <property type="component" value="Unassembled WGS sequence"/>
</dbReference>
<reference evidence="7" key="1">
    <citation type="submission" date="2024-01" db="EMBL/GenBank/DDBJ databases">
        <title>Genome sequence of Mycoplasma ciconiae type strain DSM 25251.</title>
        <authorList>
            <person name="Spergser J."/>
        </authorList>
    </citation>
    <scope>NUCLEOTIDE SEQUENCE [LARGE SCALE GENOMIC DNA]</scope>
    <source>
        <strain evidence="7">DSM 25251</strain>
    </source>
</reference>
<dbReference type="PROSITE" id="PS51257">
    <property type="entry name" value="PROKAR_LIPOPROTEIN"/>
    <property type="match status" value="1"/>
</dbReference>
<dbReference type="InterPro" id="IPR016071">
    <property type="entry name" value="Staphylococal_nuclease_OB-fold"/>
</dbReference>
<feature type="compositionally biased region" description="Basic and acidic residues" evidence="4">
    <location>
        <begin position="32"/>
        <end position="49"/>
    </location>
</feature>
<proteinExistence type="predicted"/>
<accession>A0ABU7MKL8</accession>
<keyword evidence="3" id="KW-0378">Hydrolase</keyword>
<evidence type="ECO:0000256" key="1">
    <source>
        <dbReference type="ARBA" id="ARBA00022722"/>
    </source>
</evidence>
<feature type="compositionally biased region" description="Low complexity" evidence="4">
    <location>
        <begin position="50"/>
        <end position="61"/>
    </location>
</feature>
<dbReference type="PANTHER" id="PTHR12302">
    <property type="entry name" value="EBNA2 BINDING PROTEIN P100"/>
    <property type="match status" value="1"/>
</dbReference>
<feature type="region of interest" description="Disordered" evidence="4">
    <location>
        <begin position="32"/>
        <end position="65"/>
    </location>
</feature>
<evidence type="ECO:0000256" key="3">
    <source>
        <dbReference type="ARBA" id="ARBA00022801"/>
    </source>
</evidence>
<dbReference type="SMART" id="SM00318">
    <property type="entry name" value="SNc"/>
    <property type="match status" value="1"/>
</dbReference>
<evidence type="ECO:0000313" key="8">
    <source>
        <dbReference type="Proteomes" id="UP001344817"/>
    </source>
</evidence>
<name>A0ABU7MKL8_9BACT</name>
<dbReference type="EMBL" id="JAZDWZ010000001">
    <property type="protein sequence ID" value="MEE3928074.1"/>
    <property type="molecule type" value="Genomic_DNA"/>
</dbReference>
<comment type="caution">
    <text evidence="7">The sequence shown here is derived from an EMBL/GenBank/DDBJ whole genome shotgun (WGS) entry which is preliminary data.</text>
</comment>
<keyword evidence="1" id="KW-0540">Nuclease</keyword>
<feature type="domain" description="TNase-like" evidence="6">
    <location>
        <begin position="72"/>
        <end position="228"/>
    </location>
</feature>
<feature type="chain" id="PRO_5046237466" evidence="5">
    <location>
        <begin position="23"/>
        <end position="243"/>
    </location>
</feature>
<keyword evidence="2" id="KW-0255">Endonuclease</keyword>
<keyword evidence="5" id="KW-0732">Signal</keyword>
<evidence type="ECO:0000256" key="2">
    <source>
        <dbReference type="ARBA" id="ARBA00022759"/>
    </source>
</evidence>
<dbReference type="PROSITE" id="PS50830">
    <property type="entry name" value="TNASE_3"/>
    <property type="match status" value="1"/>
</dbReference>
<evidence type="ECO:0000313" key="7">
    <source>
        <dbReference type="EMBL" id="MEE3928074.1"/>
    </source>
</evidence>
<dbReference type="Pfam" id="PF00565">
    <property type="entry name" value="SNase"/>
    <property type="match status" value="1"/>
</dbReference>
<sequence length="243" mass="28602">MKKTKKLWTYLFAMTLISGVFVSSCDFSISKKSDPELEQTPKENDKDIKIQNQPQIKDQQPPKQPQTNVILKENEYNNIRIIDGDTAYLWKNNDFETEIKVRFYGIDAPETFKESKPENKLAPKENYYAQQAKDLLSNYVKSNPDNIYTLNPLKKDHYDRQVGIITDKNDNDLSKMVLAQGLAMVWYITTDPKNKNFAVRNDFELNYYNQLIQIQNQARSQKIGIWSEKSIKNSYYNRKRINY</sequence>
<evidence type="ECO:0000259" key="6">
    <source>
        <dbReference type="PROSITE" id="PS50830"/>
    </source>
</evidence>
<dbReference type="RefSeq" id="WP_330500489.1">
    <property type="nucleotide sequence ID" value="NZ_JAZDWZ010000001.1"/>
</dbReference>
<gene>
    <name evidence="7" type="ORF">V2E24_00590</name>
</gene>
<evidence type="ECO:0000256" key="5">
    <source>
        <dbReference type="SAM" id="SignalP"/>
    </source>
</evidence>